<dbReference type="OrthoDB" id="7552363at2759"/>
<reference evidence="9" key="1">
    <citation type="journal article" date="2011" name="PLoS Genet.">
        <title>The genome sequence of the leaf-cutter ant Atta cephalotes reveals insights into its obligate symbiotic lifestyle.</title>
        <authorList>
            <person name="Suen G."/>
            <person name="Teiling C."/>
            <person name="Li L."/>
            <person name="Holt C."/>
            <person name="Abouheif E."/>
            <person name="Bornberg-Bauer E."/>
            <person name="Bouffard P."/>
            <person name="Caldera E.J."/>
            <person name="Cash E."/>
            <person name="Cavanaugh A."/>
            <person name="Denas O."/>
            <person name="Elhaik E."/>
            <person name="Fave M.J."/>
            <person name="Gadau J."/>
            <person name="Gibson J.D."/>
            <person name="Graur D."/>
            <person name="Grubbs K.J."/>
            <person name="Hagen D.E."/>
            <person name="Harkins T.T."/>
            <person name="Helmkampf M."/>
            <person name="Hu H."/>
            <person name="Johnson B.R."/>
            <person name="Kim J."/>
            <person name="Marsh S.E."/>
            <person name="Moeller J.A."/>
            <person name="Munoz-Torres M.C."/>
            <person name="Murphy M.C."/>
            <person name="Naughton M.C."/>
            <person name="Nigam S."/>
            <person name="Overson R."/>
            <person name="Rajakumar R."/>
            <person name="Reese J.T."/>
            <person name="Scott J.J."/>
            <person name="Smith C.R."/>
            <person name="Tao S."/>
            <person name="Tsutsui N.D."/>
            <person name="Viljakainen L."/>
            <person name="Wissler L."/>
            <person name="Yandell M.D."/>
            <person name="Zimmer F."/>
            <person name="Taylor J."/>
            <person name="Slater S.C."/>
            <person name="Clifton S.W."/>
            <person name="Warren W.C."/>
            <person name="Elsik C.G."/>
            <person name="Smith C.D."/>
            <person name="Weinstock G.M."/>
            <person name="Gerardo N.M."/>
            <person name="Currie C.R."/>
        </authorList>
    </citation>
    <scope>NUCLEOTIDE SEQUENCE [LARGE SCALE GENOMIC DNA]</scope>
</reference>
<evidence type="ECO:0000313" key="9">
    <source>
        <dbReference type="Proteomes" id="UP000005205"/>
    </source>
</evidence>
<dbReference type="KEGG" id="acep:105627028"/>
<keyword evidence="3 6" id="KW-0812">Transmembrane</keyword>
<evidence type="ECO:0000256" key="4">
    <source>
        <dbReference type="ARBA" id="ARBA00022989"/>
    </source>
</evidence>
<evidence type="ECO:0000313" key="8">
    <source>
        <dbReference type="EnsemblMetazoa" id="XP_012063697.1"/>
    </source>
</evidence>
<dbReference type="EMBL" id="ADTU01006727">
    <property type="status" value="NOT_ANNOTATED_CDS"/>
    <property type="molecule type" value="Genomic_DNA"/>
</dbReference>
<evidence type="ECO:0000256" key="7">
    <source>
        <dbReference type="SAM" id="SignalP"/>
    </source>
</evidence>
<evidence type="ECO:0000256" key="2">
    <source>
        <dbReference type="ARBA" id="ARBA00022475"/>
    </source>
</evidence>
<dbReference type="GO" id="GO:0005886">
    <property type="term" value="C:plasma membrane"/>
    <property type="evidence" value="ECO:0007669"/>
    <property type="project" value="UniProtKB-SubCell"/>
</dbReference>
<name>A0A158P1N9_ATTCE</name>
<gene>
    <name evidence="8" type="primary">105627028</name>
</gene>
<evidence type="ECO:0008006" key="10">
    <source>
        <dbReference type="Google" id="ProtNLM"/>
    </source>
</evidence>
<evidence type="ECO:0000256" key="3">
    <source>
        <dbReference type="ARBA" id="ARBA00022692"/>
    </source>
</evidence>
<keyword evidence="7" id="KW-0732">Signal</keyword>
<evidence type="ECO:0000256" key="6">
    <source>
        <dbReference type="SAM" id="Phobius"/>
    </source>
</evidence>
<evidence type="ECO:0000256" key="5">
    <source>
        <dbReference type="ARBA" id="ARBA00023136"/>
    </source>
</evidence>
<organism evidence="8 9">
    <name type="scientific">Atta cephalotes</name>
    <name type="common">Leafcutter ant</name>
    <dbReference type="NCBI Taxonomy" id="12957"/>
    <lineage>
        <taxon>Eukaryota</taxon>
        <taxon>Metazoa</taxon>
        <taxon>Ecdysozoa</taxon>
        <taxon>Arthropoda</taxon>
        <taxon>Hexapoda</taxon>
        <taxon>Insecta</taxon>
        <taxon>Pterygota</taxon>
        <taxon>Neoptera</taxon>
        <taxon>Endopterygota</taxon>
        <taxon>Hymenoptera</taxon>
        <taxon>Apocrita</taxon>
        <taxon>Aculeata</taxon>
        <taxon>Formicoidea</taxon>
        <taxon>Formicidae</taxon>
        <taxon>Myrmicinae</taxon>
        <taxon>Atta</taxon>
    </lineage>
</organism>
<comment type="subcellular location">
    <subcellularLocation>
        <location evidence="1">Cell membrane</location>
        <topology evidence="1">Multi-pass membrane protein</topology>
    </subcellularLocation>
</comment>
<proteinExistence type="predicted"/>
<dbReference type="AlphaFoldDB" id="A0A158P1N9"/>
<keyword evidence="9" id="KW-1185">Reference proteome</keyword>
<feature type="signal peptide" evidence="7">
    <location>
        <begin position="1"/>
        <end position="22"/>
    </location>
</feature>
<dbReference type="InterPro" id="IPR013604">
    <property type="entry name" value="7TM_chemorcpt"/>
</dbReference>
<evidence type="ECO:0000256" key="1">
    <source>
        <dbReference type="ARBA" id="ARBA00004651"/>
    </source>
</evidence>
<dbReference type="InParanoid" id="A0A158P1N9"/>
<sequence>MIYYILKLALIVWACETCKNQAQEIRTTIHDVLNSTKDKHIKDELRLFSLQLLHYKNIFSAKALNVDARFFATIVGTITTYMLITLQFLILSISHSCDTKPNKYHMHIIS</sequence>
<feature type="transmembrane region" description="Helical" evidence="6">
    <location>
        <begin position="70"/>
        <end position="93"/>
    </location>
</feature>
<feature type="chain" id="PRO_5007629967" description="Gustatory receptor" evidence="7">
    <location>
        <begin position="23"/>
        <end position="110"/>
    </location>
</feature>
<protein>
    <recommendedName>
        <fullName evidence="10">Gustatory receptor</fullName>
    </recommendedName>
</protein>
<dbReference type="Proteomes" id="UP000005205">
    <property type="component" value="Unassembled WGS sequence"/>
</dbReference>
<accession>A0A158P1N9</accession>
<dbReference type="EnsemblMetazoa" id="XM_012208307.1">
    <property type="protein sequence ID" value="XP_012063697.1"/>
    <property type="gene ID" value="LOC105627028"/>
</dbReference>
<keyword evidence="4 6" id="KW-1133">Transmembrane helix</keyword>
<dbReference type="GO" id="GO:0050909">
    <property type="term" value="P:sensory perception of taste"/>
    <property type="evidence" value="ECO:0007669"/>
    <property type="project" value="InterPro"/>
</dbReference>
<reference evidence="8" key="2">
    <citation type="submission" date="2016-04" db="UniProtKB">
        <authorList>
            <consortium name="EnsemblMetazoa"/>
        </authorList>
    </citation>
    <scope>IDENTIFICATION</scope>
</reference>
<keyword evidence="2" id="KW-1003">Cell membrane</keyword>
<dbReference type="Pfam" id="PF08395">
    <property type="entry name" value="7tm_7"/>
    <property type="match status" value="1"/>
</dbReference>
<keyword evidence="5 6" id="KW-0472">Membrane</keyword>